<accession>A0ACC3D567</accession>
<name>A0ACC3D567_9PEZI</name>
<evidence type="ECO:0000313" key="1">
    <source>
        <dbReference type="EMBL" id="KAK3061887.1"/>
    </source>
</evidence>
<sequence>MDFTPILAPSPTKPLSQSQIGNRKKDPFELLPSGAAAVFRDQLSLTTWLALGAIIQSILFAAVGRWAFLPALTLVAYRFLDSYLQASGLKRNHYMEAVMQTKFSAQIPDSEGRFGSKPADSEMVVFLLGARINQYYVLSPRHTHHLLIVETNSPFGPLAPGGSELGDYFTKMMSDLQDRSEEYGLLGSSSWLSAGERSTKNEIMQLMYFKTTEGLHQFAHDPIHREGWNWWNKTVT</sequence>
<protein>
    <submittedName>
        <fullName evidence="1">Uncharacterized protein</fullName>
    </submittedName>
</protein>
<dbReference type="Proteomes" id="UP001186974">
    <property type="component" value="Unassembled WGS sequence"/>
</dbReference>
<feature type="non-terminal residue" evidence="1">
    <location>
        <position position="236"/>
    </location>
</feature>
<reference evidence="1" key="1">
    <citation type="submission" date="2024-09" db="EMBL/GenBank/DDBJ databases">
        <title>Black Yeasts Isolated from many extreme environments.</title>
        <authorList>
            <person name="Coleine C."/>
            <person name="Stajich J.E."/>
            <person name="Selbmann L."/>
        </authorList>
    </citation>
    <scope>NUCLEOTIDE SEQUENCE</scope>
    <source>
        <strain evidence="1">CCFEE 5737</strain>
    </source>
</reference>
<dbReference type="EMBL" id="JAWDJW010007575">
    <property type="protein sequence ID" value="KAK3061887.1"/>
    <property type="molecule type" value="Genomic_DNA"/>
</dbReference>
<proteinExistence type="predicted"/>
<organism evidence="1 2">
    <name type="scientific">Coniosporium uncinatum</name>
    <dbReference type="NCBI Taxonomy" id="93489"/>
    <lineage>
        <taxon>Eukaryota</taxon>
        <taxon>Fungi</taxon>
        <taxon>Dikarya</taxon>
        <taxon>Ascomycota</taxon>
        <taxon>Pezizomycotina</taxon>
        <taxon>Dothideomycetes</taxon>
        <taxon>Dothideomycetes incertae sedis</taxon>
        <taxon>Coniosporium</taxon>
    </lineage>
</organism>
<evidence type="ECO:0000313" key="2">
    <source>
        <dbReference type="Proteomes" id="UP001186974"/>
    </source>
</evidence>
<comment type="caution">
    <text evidence="1">The sequence shown here is derived from an EMBL/GenBank/DDBJ whole genome shotgun (WGS) entry which is preliminary data.</text>
</comment>
<gene>
    <name evidence="1" type="ORF">LTS18_005232</name>
</gene>
<keyword evidence="2" id="KW-1185">Reference proteome</keyword>